<name>A0A8J6A0S6_GALPY</name>
<comment type="caution">
    <text evidence="1">The sequence shown here is derived from an EMBL/GenBank/DDBJ whole genome shotgun (WGS) entry which is preliminary data.</text>
</comment>
<evidence type="ECO:0000313" key="1">
    <source>
        <dbReference type="EMBL" id="KAG8510612.1"/>
    </source>
</evidence>
<feature type="non-terminal residue" evidence="1">
    <location>
        <position position="92"/>
    </location>
</feature>
<dbReference type="EMBL" id="JAGFMF010011868">
    <property type="protein sequence ID" value="KAG8510612.1"/>
    <property type="molecule type" value="Genomic_DNA"/>
</dbReference>
<protein>
    <submittedName>
        <fullName evidence="1">60S ribosomal protein L17</fullName>
    </submittedName>
</protein>
<keyword evidence="1" id="KW-0687">Ribonucleoprotein</keyword>
<dbReference type="InterPro" id="IPR036394">
    <property type="entry name" value="Ribosomal_uL22_sf"/>
</dbReference>
<keyword evidence="1" id="KW-0689">Ribosomal protein</keyword>
<dbReference type="SUPFAM" id="SSF54843">
    <property type="entry name" value="Ribosomal protein L22"/>
    <property type="match status" value="1"/>
</dbReference>
<proteinExistence type="predicted"/>
<dbReference type="GO" id="GO:0006412">
    <property type="term" value="P:translation"/>
    <property type="evidence" value="ECO:0007669"/>
    <property type="project" value="InterPro"/>
</dbReference>
<accession>A0A8J6A0S6</accession>
<sequence length="92" mass="9901">FKNTCGTTQATQGINIQEVAKCLKTSLCQSNAGHAPVHVEVAGVPGHTVGLHAGCKMQRNSELKGIAFDSLVIKNIQVNRVPIMGHRLYRAH</sequence>
<organism evidence="1 2">
    <name type="scientific">Galemys pyrenaicus</name>
    <name type="common">Iberian desman</name>
    <name type="synonym">Pyrenean desman</name>
    <dbReference type="NCBI Taxonomy" id="202257"/>
    <lineage>
        <taxon>Eukaryota</taxon>
        <taxon>Metazoa</taxon>
        <taxon>Chordata</taxon>
        <taxon>Craniata</taxon>
        <taxon>Vertebrata</taxon>
        <taxon>Euteleostomi</taxon>
        <taxon>Mammalia</taxon>
        <taxon>Eutheria</taxon>
        <taxon>Laurasiatheria</taxon>
        <taxon>Eulipotyphla</taxon>
        <taxon>Talpidae</taxon>
        <taxon>Galemys</taxon>
    </lineage>
</organism>
<dbReference type="AlphaFoldDB" id="A0A8J6A0S6"/>
<gene>
    <name evidence="1" type="ORF">J0S82_002668</name>
</gene>
<reference evidence="1" key="1">
    <citation type="journal article" date="2021" name="Evol. Appl.">
        <title>The genome of the Pyrenean desman and the effects of bottlenecks and inbreeding on the genomic landscape of an endangered species.</title>
        <authorList>
            <person name="Escoda L."/>
            <person name="Castresana J."/>
        </authorList>
    </citation>
    <scope>NUCLEOTIDE SEQUENCE</scope>
    <source>
        <strain evidence="1">IBE-C5619</strain>
    </source>
</reference>
<feature type="non-terminal residue" evidence="1">
    <location>
        <position position="1"/>
    </location>
</feature>
<dbReference type="GO" id="GO:0003735">
    <property type="term" value="F:structural constituent of ribosome"/>
    <property type="evidence" value="ECO:0007669"/>
    <property type="project" value="InterPro"/>
</dbReference>
<keyword evidence="2" id="KW-1185">Reference proteome</keyword>
<evidence type="ECO:0000313" key="2">
    <source>
        <dbReference type="Proteomes" id="UP000700334"/>
    </source>
</evidence>
<dbReference type="GO" id="GO:0005840">
    <property type="term" value="C:ribosome"/>
    <property type="evidence" value="ECO:0007669"/>
    <property type="project" value="UniProtKB-KW"/>
</dbReference>
<dbReference type="Proteomes" id="UP000700334">
    <property type="component" value="Unassembled WGS sequence"/>
</dbReference>